<evidence type="ECO:0000313" key="2">
    <source>
        <dbReference type="EMBL" id="QSQ15409.1"/>
    </source>
</evidence>
<accession>A0ABX7ND22</accession>
<protein>
    <submittedName>
        <fullName evidence="2">Uncharacterized protein</fullName>
    </submittedName>
</protein>
<evidence type="ECO:0000313" key="3">
    <source>
        <dbReference type="Proteomes" id="UP000663090"/>
    </source>
</evidence>
<reference evidence="2 3" key="1">
    <citation type="submission" date="2021-02" db="EMBL/GenBank/DDBJ databases">
        <title>De Novo genome assembly of isolated myxobacteria.</title>
        <authorList>
            <person name="Stevens D.C."/>
        </authorList>
    </citation>
    <scope>NUCLEOTIDE SEQUENCE [LARGE SCALE GENOMIC DNA]</scope>
    <source>
        <strain evidence="2 3">SCHIC003</strain>
    </source>
</reference>
<name>A0ABX7ND22_9BACT</name>
<dbReference type="Proteomes" id="UP000663090">
    <property type="component" value="Chromosome"/>
</dbReference>
<gene>
    <name evidence="2" type="ORF">JY572_04845</name>
</gene>
<feature type="coiled-coil region" evidence="1">
    <location>
        <begin position="2"/>
        <end position="29"/>
    </location>
</feature>
<evidence type="ECO:0000256" key="1">
    <source>
        <dbReference type="SAM" id="Coils"/>
    </source>
</evidence>
<sequence>MKDAIEKRLADLKSEHEAGQKMLAELDARRAQLVQTMLRIEGAIEVLQELVPAQEASAATVTDIKEAAR</sequence>
<dbReference type="EMBL" id="CP071091">
    <property type="protein sequence ID" value="QSQ15409.1"/>
    <property type="molecule type" value="Genomic_DNA"/>
</dbReference>
<proteinExistence type="predicted"/>
<keyword evidence="1" id="KW-0175">Coiled coil</keyword>
<dbReference type="RefSeq" id="WP_206717119.1">
    <property type="nucleotide sequence ID" value="NZ_CP071091.1"/>
</dbReference>
<organism evidence="2 3">
    <name type="scientific">Myxococcus landrumensis</name>
    <dbReference type="NCBI Taxonomy" id="2813577"/>
    <lineage>
        <taxon>Bacteria</taxon>
        <taxon>Pseudomonadati</taxon>
        <taxon>Myxococcota</taxon>
        <taxon>Myxococcia</taxon>
        <taxon>Myxococcales</taxon>
        <taxon>Cystobacterineae</taxon>
        <taxon>Myxococcaceae</taxon>
        <taxon>Myxococcus</taxon>
    </lineage>
</organism>
<keyword evidence="3" id="KW-1185">Reference proteome</keyword>